<comment type="caution">
    <text evidence="2">The sequence shown here is derived from an EMBL/GenBank/DDBJ whole genome shotgun (WGS) entry which is preliminary data.</text>
</comment>
<accession>A0A3P1T7P7</accession>
<dbReference type="RefSeq" id="WP_124844098.1">
    <property type="nucleotide sequence ID" value="NZ_RQZG01000006.1"/>
</dbReference>
<gene>
    <name evidence="2" type="ORF">EII34_06395</name>
</gene>
<feature type="region of interest" description="Disordered" evidence="1">
    <location>
        <begin position="909"/>
        <end position="928"/>
    </location>
</feature>
<name>A0A3P1T7P7_9ACTN</name>
<sequence>MPTAEEMMPSPADTRPQISVLVADLRRIASLVATGTQVGTWDGTGTPGWVGEAADAHMASISKLRSKLSPLVNGVQNAADEAARWAEALGAVLDNRIPELHEEWNHVQRVVEEEQRKAAEVPCSPDGHPVPSAPSRTGEMDPWAHARRQELLEDYKKVIDELNVAAQDAAKAVKVARSLFLPDEVGTSRNEIGLHMFEDEDSILEAQNRWERGEEIAKEIEQRFDQGFDNSTELQEFLDEYGDDLEDPFVATALGKEMTPDQLTSGVLQNLRHIHDPELCKELVSKMGTFQVLAGGGTNLSPRYAENQELLLQFEDALPETRVGDLSAHEAFATKMFEAGRKEIAVPWAPHTKMKGTELIAQLVGQAGLDNPHLALGEPVLRVEDEKDSFVKELLRHDSWRLRNYDGTERRLIFPWLDPKLEDPVFGLTTLMDQPEGAATHDSEAVRRHEANRMAGLKRFLASEIMGVDTNGDGVIDGADRKINITEYIMGGRTVNEREIILDGSFQSYSGFPDGGVQFTTVVAEASRPESDELFDVMSKEEREAWRERDEHAVRIAKGYLLGYQNGLDVYRPEGRHEIEGQLPFGYENRAARSLAADVIGPHLKGVSRSMETPVGAGQDLFQEDEGSKRYLIALEGDDVNRLRGTEGVFADLAFDGASEYGKAAEDMARGRIPSIQQPSAVDKLLAWAATGYQKDLDASFAAAPVPLADDPRSRITEASKDWTHITHTLFTAPQGASALQMQAVSEQNEMWRQRMETGVVLTKAAAGMLKYPGVEAVAEITDHFLVQPGLADAFPADFRAQDVTRSGRGMTEEFMKGILMATAAEEVDFSQARIPLSKLYDSARGEIKVVDEKGTLLPFDSMSPNSRGRFFDYLTRELADWEFQYAVDAVSDEVTAANQERQYVVSHEDARRAGGLGAQELEEEEEE</sequence>
<dbReference type="Proteomes" id="UP000280819">
    <property type="component" value="Unassembled WGS sequence"/>
</dbReference>
<evidence type="ECO:0000313" key="3">
    <source>
        <dbReference type="Proteomes" id="UP000280819"/>
    </source>
</evidence>
<dbReference type="EMBL" id="RQZG01000006">
    <property type="protein sequence ID" value="RRD05360.1"/>
    <property type="molecule type" value="Genomic_DNA"/>
</dbReference>
<feature type="region of interest" description="Disordered" evidence="1">
    <location>
        <begin position="117"/>
        <end position="140"/>
    </location>
</feature>
<dbReference type="OrthoDB" id="3261388at2"/>
<organism evidence="2 3">
    <name type="scientific">Arachnia propionica</name>
    <dbReference type="NCBI Taxonomy" id="1750"/>
    <lineage>
        <taxon>Bacteria</taxon>
        <taxon>Bacillati</taxon>
        <taxon>Actinomycetota</taxon>
        <taxon>Actinomycetes</taxon>
        <taxon>Propionibacteriales</taxon>
        <taxon>Propionibacteriaceae</taxon>
        <taxon>Arachnia</taxon>
    </lineage>
</organism>
<protein>
    <submittedName>
        <fullName evidence="2">Uncharacterized protein</fullName>
    </submittedName>
</protein>
<proteinExistence type="predicted"/>
<dbReference type="AlphaFoldDB" id="A0A3P1T7P7"/>
<evidence type="ECO:0000256" key="1">
    <source>
        <dbReference type="SAM" id="MobiDB-lite"/>
    </source>
</evidence>
<evidence type="ECO:0000313" key="2">
    <source>
        <dbReference type="EMBL" id="RRD05360.1"/>
    </source>
</evidence>
<reference evidence="2 3" key="1">
    <citation type="submission" date="2018-11" db="EMBL/GenBank/DDBJ databases">
        <title>Genomes From Bacteria Associated with the Canine Oral Cavity: a Test Case for Automated Genome-Based Taxonomic Assignment.</title>
        <authorList>
            <person name="Coil D.A."/>
            <person name="Jospin G."/>
            <person name="Darling A.E."/>
            <person name="Wallis C."/>
            <person name="Davis I.J."/>
            <person name="Harris S."/>
            <person name="Eisen J.A."/>
            <person name="Holcombe L.J."/>
            <person name="O'Flynn C."/>
        </authorList>
    </citation>
    <scope>NUCLEOTIDE SEQUENCE [LARGE SCALE GENOMIC DNA]</scope>
    <source>
        <strain evidence="2 3">OH887_COT-365</strain>
    </source>
</reference>